<reference evidence="8 9" key="1">
    <citation type="journal article" date="2021" name="Nat. Commun.">
        <title>Incipient diploidization of the medicinal plant Perilla within 10,000 years.</title>
        <authorList>
            <person name="Zhang Y."/>
            <person name="Shen Q."/>
            <person name="Leng L."/>
            <person name="Zhang D."/>
            <person name="Chen S."/>
            <person name="Shi Y."/>
            <person name="Ning Z."/>
            <person name="Chen S."/>
        </authorList>
    </citation>
    <scope>NUCLEOTIDE SEQUENCE [LARGE SCALE GENOMIC DNA]</scope>
    <source>
        <strain evidence="9">cv. PC099</strain>
    </source>
</reference>
<feature type="region of interest" description="Disordered" evidence="6">
    <location>
        <begin position="389"/>
        <end position="422"/>
    </location>
</feature>
<comment type="caution">
    <text evidence="8">The sequence shown here is derived from an EMBL/GenBank/DDBJ whole genome shotgun (WGS) entry which is preliminary data.</text>
</comment>
<dbReference type="GO" id="GO:0140566">
    <property type="term" value="F:histone reader activity"/>
    <property type="evidence" value="ECO:0007669"/>
    <property type="project" value="InterPro"/>
</dbReference>
<dbReference type="GO" id="GO:0034244">
    <property type="term" value="P:negative regulation of transcription elongation by RNA polymerase II"/>
    <property type="evidence" value="ECO:0007669"/>
    <property type="project" value="InterPro"/>
</dbReference>
<dbReference type="Pfam" id="PF23121">
    <property type="entry name" value="SPOC_AIPP2"/>
    <property type="match status" value="1"/>
</dbReference>
<keyword evidence="3" id="KW-0862">Zinc</keyword>
<evidence type="ECO:0000313" key="9">
    <source>
        <dbReference type="Proteomes" id="UP001190926"/>
    </source>
</evidence>
<evidence type="ECO:0000256" key="4">
    <source>
        <dbReference type="ARBA" id="ARBA00023015"/>
    </source>
</evidence>
<keyword evidence="9" id="KW-1185">Reference proteome</keyword>
<dbReference type="AlphaFoldDB" id="A0AAD4JQV2"/>
<dbReference type="GO" id="GO:0008270">
    <property type="term" value="F:zinc ion binding"/>
    <property type="evidence" value="ECO:0007669"/>
    <property type="project" value="UniProtKB-KW"/>
</dbReference>
<evidence type="ECO:0000256" key="1">
    <source>
        <dbReference type="ARBA" id="ARBA00022723"/>
    </source>
</evidence>
<feature type="domain" description="AIPP2-like SPOC-like" evidence="7">
    <location>
        <begin position="216"/>
        <end position="343"/>
    </location>
</feature>
<keyword evidence="4" id="KW-0805">Transcription regulation</keyword>
<dbReference type="InterPro" id="IPR049914">
    <property type="entry name" value="PHD1-3/5-6"/>
</dbReference>
<feature type="compositionally biased region" description="Polar residues" evidence="6">
    <location>
        <begin position="391"/>
        <end position="419"/>
    </location>
</feature>
<evidence type="ECO:0000259" key="7">
    <source>
        <dbReference type="Pfam" id="PF23121"/>
    </source>
</evidence>
<dbReference type="Proteomes" id="UP001190926">
    <property type="component" value="Unassembled WGS sequence"/>
</dbReference>
<dbReference type="InterPro" id="IPR056280">
    <property type="entry name" value="AIPP2-like_SPOC"/>
</dbReference>
<keyword evidence="1" id="KW-0479">Metal-binding</keyword>
<dbReference type="PANTHER" id="PTHR33304:SF49">
    <property type="entry name" value="OS12G0161500 PROTEIN"/>
    <property type="match status" value="1"/>
</dbReference>
<protein>
    <recommendedName>
        <fullName evidence="7">AIPP2-like SPOC-like domain-containing protein</fullName>
    </recommendedName>
</protein>
<sequence>MVSVHAHFDLIISSYCLDNVSPADDDIRWWCSDCRGEDIIKAEPLRKSERISVKRQNALNKRNHWKQKLKRKRRLVRISNGIHEVAHLPTRGLETNLADERQRDLDILEMEKSIPEIASNSITNEPTRARNSNFPDKQEHNMDSFDEAHEIPEFGNNEKTLLLKDSDIAQYDGKDVDLQVSVVANHHSSTSDTLCRKPYLEPDDSLSADPIMAPVWRGWFNIKEESEICVEILAHLSNKSCLKVSDAAATLPPMLDVILLDKHVAWPKSFRAAPPTAASIGLYFFPACERDERVYDSLLEEVIKRELILKVMLDNVELLIFSSSELPLQHWRFNSKYFLWGVFKTMRNYSTTETSTSMQQNNNTQPCEVPEPTTIGNEEDLIRAQHADHLSTPSQPYQSPVSMKSSQASNAPPSIQNTPESLSLELSKLEKTVRIR</sequence>
<gene>
    <name evidence="8" type="ORF">C2S53_020314</name>
</gene>
<feature type="region of interest" description="Disordered" evidence="6">
    <location>
        <begin position="354"/>
        <end position="374"/>
    </location>
</feature>
<evidence type="ECO:0000256" key="2">
    <source>
        <dbReference type="ARBA" id="ARBA00022771"/>
    </source>
</evidence>
<name>A0AAD4JQV2_PERFH</name>
<feature type="compositionally biased region" description="Polar residues" evidence="6">
    <location>
        <begin position="354"/>
        <end position="366"/>
    </location>
</feature>
<evidence type="ECO:0000256" key="5">
    <source>
        <dbReference type="ARBA" id="ARBA00023163"/>
    </source>
</evidence>
<keyword evidence="2" id="KW-0863">Zinc-finger</keyword>
<accession>A0AAD4JQV2</accession>
<organism evidence="8 9">
    <name type="scientific">Perilla frutescens var. hirtella</name>
    <name type="common">Perilla citriodora</name>
    <name type="synonym">Perilla setoyensis</name>
    <dbReference type="NCBI Taxonomy" id="608512"/>
    <lineage>
        <taxon>Eukaryota</taxon>
        <taxon>Viridiplantae</taxon>
        <taxon>Streptophyta</taxon>
        <taxon>Embryophyta</taxon>
        <taxon>Tracheophyta</taxon>
        <taxon>Spermatophyta</taxon>
        <taxon>Magnoliopsida</taxon>
        <taxon>eudicotyledons</taxon>
        <taxon>Gunneridae</taxon>
        <taxon>Pentapetalae</taxon>
        <taxon>asterids</taxon>
        <taxon>lamiids</taxon>
        <taxon>Lamiales</taxon>
        <taxon>Lamiaceae</taxon>
        <taxon>Nepetoideae</taxon>
        <taxon>Elsholtzieae</taxon>
        <taxon>Perilla</taxon>
    </lineage>
</organism>
<keyword evidence="5" id="KW-0804">Transcription</keyword>
<dbReference type="EMBL" id="SDAM02000001">
    <property type="protein sequence ID" value="KAH6838288.1"/>
    <property type="molecule type" value="Genomic_DNA"/>
</dbReference>
<proteinExistence type="predicted"/>
<evidence type="ECO:0000256" key="3">
    <source>
        <dbReference type="ARBA" id="ARBA00022833"/>
    </source>
</evidence>
<dbReference type="PANTHER" id="PTHR33304">
    <property type="match status" value="1"/>
</dbReference>
<evidence type="ECO:0000256" key="6">
    <source>
        <dbReference type="SAM" id="MobiDB-lite"/>
    </source>
</evidence>
<evidence type="ECO:0000313" key="8">
    <source>
        <dbReference type="EMBL" id="KAH6838288.1"/>
    </source>
</evidence>